<protein>
    <recommendedName>
        <fullName evidence="5">C-type cytochrome biogenesis protein CcmI</fullName>
    </recommendedName>
</protein>
<reference evidence="4" key="1">
    <citation type="submission" date="2015-05" db="EMBL/GenBank/DDBJ databases">
        <authorList>
            <person name="Urmite Genomes"/>
        </authorList>
    </citation>
    <scope>NUCLEOTIDE SEQUENCE [LARGE SCALE GENOMIC DNA]</scope>
    <source>
        <strain evidence="4">LF1</strain>
    </source>
</reference>
<evidence type="ECO:0000256" key="2">
    <source>
        <dbReference type="SAM" id="Phobius"/>
    </source>
</evidence>
<dbReference type="AlphaFoldDB" id="A0A0U1P1T1"/>
<feature type="transmembrane region" description="Helical" evidence="2">
    <location>
        <begin position="6"/>
        <end position="28"/>
    </location>
</feature>
<gene>
    <name evidence="3" type="ORF">BN000_04088</name>
</gene>
<evidence type="ECO:0000313" key="4">
    <source>
        <dbReference type="Proteomes" id="UP000199087"/>
    </source>
</evidence>
<keyword evidence="4" id="KW-1185">Reference proteome</keyword>
<feature type="coiled-coil region" evidence="1">
    <location>
        <begin position="71"/>
        <end position="122"/>
    </location>
</feature>
<dbReference type="EMBL" id="CVRB01000004">
    <property type="protein sequence ID" value="CRK84088.1"/>
    <property type="molecule type" value="Genomic_DNA"/>
</dbReference>
<dbReference type="Proteomes" id="UP000199087">
    <property type="component" value="Unassembled WGS sequence"/>
</dbReference>
<keyword evidence="2" id="KW-1133">Transmembrane helix</keyword>
<organism evidence="3 4">
    <name type="scientific">Neobacillus massiliamazoniensis</name>
    <dbReference type="NCBI Taxonomy" id="1499688"/>
    <lineage>
        <taxon>Bacteria</taxon>
        <taxon>Bacillati</taxon>
        <taxon>Bacillota</taxon>
        <taxon>Bacilli</taxon>
        <taxon>Bacillales</taxon>
        <taxon>Bacillaceae</taxon>
        <taxon>Neobacillus</taxon>
    </lineage>
</organism>
<dbReference type="RefSeq" id="WP_090637424.1">
    <property type="nucleotide sequence ID" value="NZ_CVRB01000004.1"/>
</dbReference>
<keyword evidence="2" id="KW-0812">Transmembrane</keyword>
<name>A0A0U1P1T1_9BACI</name>
<dbReference type="STRING" id="1499688.BN000_04088"/>
<evidence type="ECO:0000256" key="1">
    <source>
        <dbReference type="SAM" id="Coils"/>
    </source>
</evidence>
<keyword evidence="1" id="KW-0175">Coiled coil</keyword>
<keyword evidence="2" id="KW-0472">Membrane</keyword>
<accession>A0A0U1P1T1</accession>
<sequence precursor="true">MHDISILSIVFTAVLALVCFFLILSPLFKWEAYLTFTPKDQDLSVTKESLLTTLNELEFDYKMDKISPSDYKSLKKQYEEQVAILMKEEAQTADKQVDQDIMAEVEKEIEAQLKELKKKKGEGK</sequence>
<proteinExistence type="predicted"/>
<evidence type="ECO:0000313" key="3">
    <source>
        <dbReference type="EMBL" id="CRK84088.1"/>
    </source>
</evidence>
<evidence type="ECO:0008006" key="5">
    <source>
        <dbReference type="Google" id="ProtNLM"/>
    </source>
</evidence>
<dbReference type="OrthoDB" id="1727065at2"/>